<dbReference type="PANTHER" id="PTHR31313">
    <property type="entry name" value="TY1 ENHANCER ACTIVATOR"/>
    <property type="match status" value="1"/>
</dbReference>
<sequence>MSRSEAGPSRRRSKYAARACNTCRRRKCKCDGDYPICQPCAVAGYECTWTPEAEGERPVTKQLVKALRAKAHQLEAEISQLKQADTRIVPSSSSSGAGPDAEFPLVYPQPVAPSESLSHVHTSHVPVESLSPDQTNPTTLSSQSSPDEPHPILHIELIGSPGNPTSECSMATSALKYQYIFHLDTSLSHNEQSPEHQASLKCEWNRYLPNLDTIQFSRREHDTLLHRYFSYGAAWLFGMLPDSFLHDMLEYLSPSSACTPDQLPHYSPILHCSVLAFASSMSENPHIRQPSTREKFATHAKQWLDQEFNRPNPSLILSLILLSEYHFGIGERNTGYMYTGMSMRAARAGERFLENWRLEFEPPPSFVTGILTETYVRLSLESFVAQEMRRPSEMPTPNGLVTLPIAYELSAQPLSEMSATHLFDHVDYPRIAIECFIKCTSLMLITNTIPTASRNGLTPNEIQTQLETWFNALPANLHFHQSDAFTPPPILALHIHYWWSILRLYLPDSATEPNLSMNLALVKLVELFEAFDAQFGLQYFPRNLLKAMYMCGRASILERLPEDGIEICLKGLRVWPCAESMVADLVQLRSSL</sequence>
<evidence type="ECO:0000313" key="10">
    <source>
        <dbReference type="EMBL" id="QRW20485.1"/>
    </source>
</evidence>
<proteinExistence type="predicted"/>
<evidence type="ECO:0000256" key="5">
    <source>
        <dbReference type="ARBA" id="ARBA00023125"/>
    </source>
</evidence>
<dbReference type="Proteomes" id="UP000650533">
    <property type="component" value="Chromosome 5"/>
</dbReference>
<organism evidence="10 11">
    <name type="scientific">Rhizoctonia solani</name>
    <dbReference type="NCBI Taxonomy" id="456999"/>
    <lineage>
        <taxon>Eukaryota</taxon>
        <taxon>Fungi</taxon>
        <taxon>Dikarya</taxon>
        <taxon>Basidiomycota</taxon>
        <taxon>Agaricomycotina</taxon>
        <taxon>Agaricomycetes</taxon>
        <taxon>Cantharellales</taxon>
        <taxon>Ceratobasidiaceae</taxon>
        <taxon>Rhizoctonia</taxon>
    </lineage>
</organism>
<dbReference type="GO" id="GO:0003677">
    <property type="term" value="F:DNA binding"/>
    <property type="evidence" value="ECO:0007669"/>
    <property type="project" value="UniProtKB-KW"/>
</dbReference>
<keyword evidence="3" id="KW-0862">Zinc</keyword>
<dbReference type="GO" id="GO:0005634">
    <property type="term" value="C:nucleus"/>
    <property type="evidence" value="ECO:0007669"/>
    <property type="project" value="UniProtKB-SubCell"/>
</dbReference>
<dbReference type="CDD" id="cd12148">
    <property type="entry name" value="fungal_TF_MHR"/>
    <property type="match status" value="1"/>
</dbReference>
<dbReference type="Gene3D" id="4.10.240.10">
    <property type="entry name" value="Zn(2)-C6 fungal-type DNA-binding domain"/>
    <property type="match status" value="1"/>
</dbReference>
<keyword evidence="6" id="KW-0804">Transcription</keyword>
<reference evidence="10" key="1">
    <citation type="submission" date="2020-05" db="EMBL/GenBank/DDBJ databases">
        <title>Evolutionary and genomic comparisons of hybrid uninucleate and nonhybrid Rhizoctonia fungi.</title>
        <authorList>
            <person name="Li C."/>
            <person name="Chen X."/>
        </authorList>
    </citation>
    <scope>NUCLEOTIDE SEQUENCE</scope>
    <source>
        <strain evidence="10">AG-1 IA</strain>
    </source>
</reference>
<evidence type="ECO:0000259" key="9">
    <source>
        <dbReference type="PROSITE" id="PS50048"/>
    </source>
</evidence>
<dbReference type="PANTHER" id="PTHR31313:SF81">
    <property type="entry name" value="TY1 ENHANCER ACTIVATOR"/>
    <property type="match status" value="1"/>
</dbReference>
<feature type="compositionally biased region" description="Polar residues" evidence="8">
    <location>
        <begin position="131"/>
        <end position="146"/>
    </location>
</feature>
<dbReference type="KEGG" id="rsx:RhiXN_09460"/>
<keyword evidence="2" id="KW-0479">Metal-binding</keyword>
<evidence type="ECO:0000256" key="1">
    <source>
        <dbReference type="ARBA" id="ARBA00004123"/>
    </source>
</evidence>
<dbReference type="InterPro" id="IPR036864">
    <property type="entry name" value="Zn2-C6_fun-type_DNA-bd_sf"/>
</dbReference>
<dbReference type="InterPro" id="IPR051615">
    <property type="entry name" value="Transcr_Regulatory_Elem"/>
</dbReference>
<dbReference type="SUPFAM" id="SSF57701">
    <property type="entry name" value="Zn2/Cys6 DNA-binding domain"/>
    <property type="match status" value="1"/>
</dbReference>
<dbReference type="PROSITE" id="PS50048">
    <property type="entry name" value="ZN2_CY6_FUNGAL_2"/>
    <property type="match status" value="1"/>
</dbReference>
<dbReference type="GeneID" id="67031739"/>
<dbReference type="AlphaFoldDB" id="A0A8H8NVV9"/>
<protein>
    <submittedName>
        <fullName evidence="10">Fungal Zn(2)-Cys(6) binuclear cluster domain</fullName>
    </submittedName>
</protein>
<keyword evidence="4" id="KW-0805">Transcription regulation</keyword>
<dbReference type="InterPro" id="IPR001138">
    <property type="entry name" value="Zn2Cys6_DnaBD"/>
</dbReference>
<keyword evidence="5" id="KW-0238">DNA-binding</keyword>
<gene>
    <name evidence="10" type="ORF">RhiXN_09460</name>
</gene>
<dbReference type="GO" id="GO:0000981">
    <property type="term" value="F:DNA-binding transcription factor activity, RNA polymerase II-specific"/>
    <property type="evidence" value="ECO:0007669"/>
    <property type="project" value="InterPro"/>
</dbReference>
<dbReference type="Pfam" id="PF04082">
    <property type="entry name" value="Fungal_trans"/>
    <property type="match status" value="1"/>
</dbReference>
<feature type="region of interest" description="Disordered" evidence="8">
    <location>
        <begin position="87"/>
        <end position="149"/>
    </location>
</feature>
<dbReference type="EMBL" id="CP059662">
    <property type="protein sequence ID" value="QRW20485.1"/>
    <property type="molecule type" value="Genomic_DNA"/>
</dbReference>
<evidence type="ECO:0000256" key="8">
    <source>
        <dbReference type="SAM" id="MobiDB-lite"/>
    </source>
</evidence>
<keyword evidence="7" id="KW-0539">Nucleus</keyword>
<evidence type="ECO:0000256" key="4">
    <source>
        <dbReference type="ARBA" id="ARBA00023015"/>
    </source>
</evidence>
<comment type="subcellular location">
    <subcellularLocation>
        <location evidence="1">Nucleus</location>
    </subcellularLocation>
</comment>
<evidence type="ECO:0000256" key="6">
    <source>
        <dbReference type="ARBA" id="ARBA00023163"/>
    </source>
</evidence>
<accession>A0A8H8NVV9</accession>
<dbReference type="RefSeq" id="XP_043180722.1">
    <property type="nucleotide sequence ID" value="XM_043329276.1"/>
</dbReference>
<dbReference type="GO" id="GO:0006351">
    <property type="term" value="P:DNA-templated transcription"/>
    <property type="evidence" value="ECO:0007669"/>
    <property type="project" value="InterPro"/>
</dbReference>
<evidence type="ECO:0000256" key="2">
    <source>
        <dbReference type="ARBA" id="ARBA00022723"/>
    </source>
</evidence>
<evidence type="ECO:0000313" key="11">
    <source>
        <dbReference type="Proteomes" id="UP000650533"/>
    </source>
</evidence>
<evidence type="ECO:0000256" key="3">
    <source>
        <dbReference type="ARBA" id="ARBA00022833"/>
    </source>
</evidence>
<evidence type="ECO:0000256" key="7">
    <source>
        <dbReference type="ARBA" id="ARBA00023242"/>
    </source>
</evidence>
<dbReference type="GO" id="GO:0008270">
    <property type="term" value="F:zinc ion binding"/>
    <property type="evidence" value="ECO:0007669"/>
    <property type="project" value="InterPro"/>
</dbReference>
<name>A0A8H8NVV9_9AGAM</name>
<feature type="domain" description="Zn(2)-C6 fungal-type" evidence="9">
    <location>
        <begin position="19"/>
        <end position="49"/>
    </location>
</feature>
<dbReference type="InterPro" id="IPR007219">
    <property type="entry name" value="XnlR_reg_dom"/>
</dbReference>
<dbReference type="Pfam" id="PF00172">
    <property type="entry name" value="Zn_clus"/>
    <property type="match status" value="1"/>
</dbReference>
<dbReference type="PROSITE" id="PS00463">
    <property type="entry name" value="ZN2_CY6_FUNGAL_1"/>
    <property type="match status" value="1"/>
</dbReference>
<dbReference type="SMART" id="SM00066">
    <property type="entry name" value="GAL4"/>
    <property type="match status" value="1"/>
</dbReference>
<dbReference type="CDD" id="cd00067">
    <property type="entry name" value="GAL4"/>
    <property type="match status" value="1"/>
</dbReference>